<dbReference type="RefSeq" id="WP_380751681.1">
    <property type="nucleotide sequence ID" value="NZ_JBHSRF010000015.1"/>
</dbReference>
<proteinExistence type="predicted"/>
<dbReference type="Pfam" id="PF04149">
    <property type="entry name" value="DUF397"/>
    <property type="match status" value="1"/>
</dbReference>
<keyword evidence="3" id="KW-1185">Reference proteome</keyword>
<gene>
    <name evidence="2" type="ORF">ACFP1K_13580</name>
</gene>
<dbReference type="Proteomes" id="UP001596137">
    <property type="component" value="Unassembled WGS sequence"/>
</dbReference>
<feature type="domain" description="DUF397" evidence="1">
    <location>
        <begin position="10"/>
        <end position="61"/>
    </location>
</feature>
<organism evidence="2 3">
    <name type="scientific">Sphaerisporangium aureirubrum</name>
    <dbReference type="NCBI Taxonomy" id="1544736"/>
    <lineage>
        <taxon>Bacteria</taxon>
        <taxon>Bacillati</taxon>
        <taxon>Actinomycetota</taxon>
        <taxon>Actinomycetes</taxon>
        <taxon>Streptosporangiales</taxon>
        <taxon>Streptosporangiaceae</taxon>
        <taxon>Sphaerisporangium</taxon>
    </lineage>
</organism>
<dbReference type="InterPro" id="IPR007278">
    <property type="entry name" value="DUF397"/>
</dbReference>
<accession>A0ABW1NGX9</accession>
<evidence type="ECO:0000313" key="2">
    <source>
        <dbReference type="EMBL" id="MFC6082190.1"/>
    </source>
</evidence>
<dbReference type="EMBL" id="JBHSRF010000015">
    <property type="protein sequence ID" value="MFC6082190.1"/>
    <property type="molecule type" value="Genomic_DNA"/>
</dbReference>
<sequence>MSSPNSPRPAWRKSSSSANQDCVEVACLAGGARALRDSKNPEGPVLGVGSLEWSMFIATIKDGGLG</sequence>
<evidence type="ECO:0000313" key="3">
    <source>
        <dbReference type="Proteomes" id="UP001596137"/>
    </source>
</evidence>
<comment type="caution">
    <text evidence="2">The sequence shown here is derived from an EMBL/GenBank/DDBJ whole genome shotgun (WGS) entry which is preliminary data.</text>
</comment>
<evidence type="ECO:0000259" key="1">
    <source>
        <dbReference type="Pfam" id="PF04149"/>
    </source>
</evidence>
<name>A0ABW1NGX9_9ACTN</name>
<protein>
    <submittedName>
        <fullName evidence="2">DUF397 domain-containing protein</fullName>
    </submittedName>
</protein>
<reference evidence="3" key="1">
    <citation type="journal article" date="2019" name="Int. J. Syst. Evol. Microbiol.">
        <title>The Global Catalogue of Microorganisms (GCM) 10K type strain sequencing project: providing services to taxonomists for standard genome sequencing and annotation.</title>
        <authorList>
            <consortium name="The Broad Institute Genomics Platform"/>
            <consortium name="The Broad Institute Genome Sequencing Center for Infectious Disease"/>
            <person name="Wu L."/>
            <person name="Ma J."/>
        </authorList>
    </citation>
    <scope>NUCLEOTIDE SEQUENCE [LARGE SCALE GENOMIC DNA]</scope>
    <source>
        <strain evidence="3">JCM 30346</strain>
    </source>
</reference>